<accession>A0A915L4V1</accession>
<name>A0A915L4V1_ROMCU</name>
<reference evidence="2" key="1">
    <citation type="submission" date="2022-11" db="UniProtKB">
        <authorList>
            <consortium name="WormBaseParasite"/>
        </authorList>
    </citation>
    <scope>IDENTIFICATION</scope>
</reference>
<proteinExistence type="predicted"/>
<dbReference type="AlphaFoldDB" id="A0A915L4V1"/>
<evidence type="ECO:0000313" key="1">
    <source>
        <dbReference type="Proteomes" id="UP000887565"/>
    </source>
</evidence>
<dbReference type="WBParaSite" id="nRc.2.0.1.t46110-RA">
    <property type="protein sequence ID" value="nRc.2.0.1.t46110-RA"/>
    <property type="gene ID" value="nRc.2.0.1.g46110"/>
</dbReference>
<evidence type="ECO:0000313" key="2">
    <source>
        <dbReference type="WBParaSite" id="nRc.2.0.1.t46110-RA"/>
    </source>
</evidence>
<organism evidence="1 2">
    <name type="scientific">Romanomermis culicivorax</name>
    <name type="common">Nematode worm</name>
    <dbReference type="NCBI Taxonomy" id="13658"/>
    <lineage>
        <taxon>Eukaryota</taxon>
        <taxon>Metazoa</taxon>
        <taxon>Ecdysozoa</taxon>
        <taxon>Nematoda</taxon>
        <taxon>Enoplea</taxon>
        <taxon>Dorylaimia</taxon>
        <taxon>Mermithida</taxon>
        <taxon>Mermithoidea</taxon>
        <taxon>Mermithidae</taxon>
        <taxon>Romanomermis</taxon>
    </lineage>
</organism>
<dbReference type="Proteomes" id="UP000887565">
    <property type="component" value="Unplaced"/>
</dbReference>
<protein>
    <submittedName>
        <fullName evidence="2">START domain-containing protein</fullName>
    </submittedName>
</protein>
<keyword evidence="1" id="KW-1185">Reference proteome</keyword>
<sequence length="155" mass="17948">MIAYMRHNQRFENETKAIYDEFSRLLLLDEKEWTFEKEEAGCKISSIMTENSTKSRCFKCEYGSIKYDKETPKGIGLRGWMHPSGFAAFKTDDPNVTNAVVIWHSEFQALPGFLVKSVVEKASIAGMIQYIENLRTMKDKPYEPLTKDVAMCRNR</sequence>